<reference evidence="11" key="1">
    <citation type="submission" date="2018-05" db="EMBL/GenBank/DDBJ databases">
        <authorList>
            <person name="Du Z."/>
            <person name="Wang X."/>
        </authorList>
    </citation>
    <scope>NUCLEOTIDE SEQUENCE [LARGE SCALE GENOMIC DNA]</scope>
    <source>
        <strain evidence="11">WDS4C29</strain>
    </source>
</reference>
<dbReference type="AlphaFoldDB" id="A0A2V1P6R2"/>
<evidence type="ECO:0000313" key="10">
    <source>
        <dbReference type="EMBL" id="PWG18189.1"/>
    </source>
</evidence>
<keyword evidence="5 8" id="KW-0645">Protease</keyword>
<dbReference type="RefSeq" id="WP_109386334.1">
    <property type="nucleotide sequence ID" value="NZ_QETF01000002.1"/>
</dbReference>
<evidence type="ECO:0000259" key="9">
    <source>
        <dbReference type="PROSITE" id="PS00631"/>
    </source>
</evidence>
<dbReference type="GO" id="GO:0070006">
    <property type="term" value="F:metalloaminopeptidase activity"/>
    <property type="evidence" value="ECO:0007669"/>
    <property type="project" value="InterPro"/>
</dbReference>
<dbReference type="PROSITE" id="PS00631">
    <property type="entry name" value="CYTOSOL_AP"/>
    <property type="match status" value="1"/>
</dbReference>
<dbReference type="EC" id="3.4.11.10" evidence="8"/>
<comment type="cofactor">
    <cofactor evidence="8">
        <name>Mn(2+)</name>
        <dbReference type="ChEBI" id="CHEBI:29035"/>
    </cofactor>
    <text evidence="8">Binds 2 manganese ions per subunit.</text>
</comment>
<feature type="active site" evidence="8">
    <location>
        <position position="339"/>
    </location>
</feature>
<evidence type="ECO:0000256" key="2">
    <source>
        <dbReference type="ARBA" id="ARBA00000967"/>
    </source>
</evidence>
<dbReference type="PANTHER" id="PTHR11963">
    <property type="entry name" value="LEUCINE AMINOPEPTIDASE-RELATED"/>
    <property type="match status" value="1"/>
</dbReference>
<name>A0A2V1P6R2_9RHOB</name>
<dbReference type="SUPFAM" id="SSF52949">
    <property type="entry name" value="Macro domain-like"/>
    <property type="match status" value="1"/>
</dbReference>
<feature type="domain" description="Cytosol aminopeptidase" evidence="9">
    <location>
        <begin position="333"/>
        <end position="340"/>
    </location>
</feature>
<keyword evidence="11" id="KW-1185">Reference proteome</keyword>
<dbReference type="Gene3D" id="3.40.630.10">
    <property type="entry name" value="Zn peptidases"/>
    <property type="match status" value="1"/>
</dbReference>
<evidence type="ECO:0000256" key="6">
    <source>
        <dbReference type="ARBA" id="ARBA00022801"/>
    </source>
</evidence>
<dbReference type="Pfam" id="PF00883">
    <property type="entry name" value="Peptidase_M17"/>
    <property type="match status" value="1"/>
</dbReference>
<dbReference type="SUPFAM" id="SSF53187">
    <property type="entry name" value="Zn-dependent exopeptidases"/>
    <property type="match status" value="1"/>
</dbReference>
<feature type="binding site" evidence="8">
    <location>
        <position position="258"/>
    </location>
    <ligand>
        <name>Mn(2+)</name>
        <dbReference type="ChEBI" id="CHEBI:29035"/>
        <label>1</label>
    </ligand>
</feature>
<dbReference type="EMBL" id="QETF01000002">
    <property type="protein sequence ID" value="PWG18189.1"/>
    <property type="molecule type" value="Genomic_DNA"/>
</dbReference>
<protein>
    <recommendedName>
        <fullName evidence="8">Probable cytosol aminopeptidase</fullName>
        <ecNumber evidence="8">3.4.11.1</ecNumber>
    </recommendedName>
    <alternativeName>
        <fullName evidence="8">Leucine aminopeptidase</fullName>
        <shortName evidence="8">LAP</shortName>
        <ecNumber evidence="8">3.4.11.10</ecNumber>
    </alternativeName>
    <alternativeName>
        <fullName evidence="8">Leucyl aminopeptidase</fullName>
    </alternativeName>
</protein>
<evidence type="ECO:0000256" key="1">
    <source>
        <dbReference type="ARBA" id="ARBA00000135"/>
    </source>
</evidence>
<dbReference type="EC" id="3.4.11.1" evidence="8"/>
<feature type="binding site" evidence="8">
    <location>
        <position position="258"/>
    </location>
    <ligand>
        <name>Mn(2+)</name>
        <dbReference type="ChEBI" id="CHEBI:29035"/>
        <label>2</label>
    </ligand>
</feature>
<feature type="binding site" evidence="8">
    <location>
        <position position="337"/>
    </location>
    <ligand>
        <name>Mn(2+)</name>
        <dbReference type="ChEBI" id="CHEBI:29035"/>
        <label>1</label>
    </ligand>
</feature>
<dbReference type="GO" id="GO:0006508">
    <property type="term" value="P:proteolysis"/>
    <property type="evidence" value="ECO:0007669"/>
    <property type="project" value="UniProtKB-KW"/>
</dbReference>
<keyword evidence="8" id="KW-0479">Metal-binding</keyword>
<dbReference type="CDD" id="cd00433">
    <property type="entry name" value="Peptidase_M17"/>
    <property type="match status" value="1"/>
</dbReference>
<feature type="binding site" evidence="8">
    <location>
        <position position="335"/>
    </location>
    <ligand>
        <name>Mn(2+)</name>
        <dbReference type="ChEBI" id="CHEBI:29035"/>
        <label>1</label>
    </ligand>
</feature>
<dbReference type="NCBIfam" id="NF002077">
    <property type="entry name" value="PRK00913.2-4"/>
    <property type="match status" value="1"/>
</dbReference>
<keyword evidence="8" id="KW-0963">Cytoplasm</keyword>
<proteinExistence type="inferred from homology"/>
<comment type="subcellular location">
    <subcellularLocation>
        <location evidence="8">Cytoplasm</location>
    </subcellularLocation>
</comment>
<keyword evidence="6 8" id="KW-0378">Hydrolase</keyword>
<dbReference type="InterPro" id="IPR000819">
    <property type="entry name" value="Peptidase_M17_C"/>
</dbReference>
<feature type="binding site" evidence="8">
    <location>
        <position position="276"/>
    </location>
    <ligand>
        <name>Mn(2+)</name>
        <dbReference type="ChEBI" id="CHEBI:29035"/>
        <label>2</label>
    </ligand>
</feature>
<dbReference type="HAMAP" id="MF_00181">
    <property type="entry name" value="Cytosol_peptidase_M17"/>
    <property type="match status" value="1"/>
</dbReference>
<keyword evidence="4 8" id="KW-0031">Aminopeptidase</keyword>
<evidence type="ECO:0000256" key="8">
    <source>
        <dbReference type="HAMAP-Rule" id="MF_00181"/>
    </source>
</evidence>
<dbReference type="InterPro" id="IPR011356">
    <property type="entry name" value="Leucine_aapep/pepB"/>
</dbReference>
<dbReference type="PRINTS" id="PR00481">
    <property type="entry name" value="LAMNOPPTDASE"/>
</dbReference>
<dbReference type="GO" id="GO:0005737">
    <property type="term" value="C:cytoplasm"/>
    <property type="evidence" value="ECO:0007669"/>
    <property type="project" value="UniProtKB-SubCell"/>
</dbReference>
<organism evidence="10 11">
    <name type="scientific">Salibaculum griseiflavum</name>
    <dbReference type="NCBI Taxonomy" id="1914409"/>
    <lineage>
        <taxon>Bacteria</taxon>
        <taxon>Pseudomonadati</taxon>
        <taxon>Pseudomonadota</taxon>
        <taxon>Alphaproteobacteria</taxon>
        <taxon>Rhodobacterales</taxon>
        <taxon>Roseobacteraceae</taxon>
        <taxon>Salibaculum</taxon>
    </lineage>
</organism>
<dbReference type="GO" id="GO:0030145">
    <property type="term" value="F:manganese ion binding"/>
    <property type="evidence" value="ECO:0007669"/>
    <property type="project" value="UniProtKB-UniRule"/>
</dbReference>
<comment type="catalytic activity">
    <reaction evidence="1 8">
        <text>Release of an N-terminal amino acid, Xaa-|-Yaa-, in which Xaa is preferably Leu, but may be other amino acids including Pro although not Arg or Lys, and Yaa may be Pro. Amino acid amides and methyl esters are also readily hydrolyzed, but rates on arylamides are exceedingly low.</text>
        <dbReference type="EC" id="3.4.11.1"/>
    </reaction>
</comment>
<dbReference type="Proteomes" id="UP000245293">
    <property type="component" value="Unassembled WGS sequence"/>
</dbReference>
<dbReference type="InterPro" id="IPR043472">
    <property type="entry name" value="Macro_dom-like"/>
</dbReference>
<dbReference type="PANTHER" id="PTHR11963:SF23">
    <property type="entry name" value="CYTOSOL AMINOPEPTIDASE"/>
    <property type="match status" value="1"/>
</dbReference>
<evidence type="ECO:0000256" key="3">
    <source>
        <dbReference type="ARBA" id="ARBA00009528"/>
    </source>
</evidence>
<dbReference type="NCBIfam" id="NF002075">
    <property type="entry name" value="PRK00913.2-2"/>
    <property type="match status" value="1"/>
</dbReference>
<accession>A0A2V1P6R2</accession>
<comment type="function">
    <text evidence="8">Presumably involved in the processing and regular turnover of intracellular proteins. Catalyzes the removal of unsubstituted N-terminal amino acids from various peptides.</text>
</comment>
<evidence type="ECO:0000256" key="7">
    <source>
        <dbReference type="ARBA" id="ARBA00023211"/>
    </source>
</evidence>
<dbReference type="Gene3D" id="3.40.220.10">
    <property type="entry name" value="Leucine Aminopeptidase, subunit E, domain 1"/>
    <property type="match status" value="1"/>
</dbReference>
<evidence type="ECO:0000256" key="4">
    <source>
        <dbReference type="ARBA" id="ARBA00022438"/>
    </source>
</evidence>
<comment type="similarity">
    <text evidence="3 8">Belongs to the peptidase M17 family.</text>
</comment>
<sequence length="488" mass="51245">MSRPAEIRFHETDLDGLADRAGRIAVVVTPDGKLDQGARKVNSLTKKAVARLAESERFEKAKIGDVLALDWPAGMAAEAVLVVKLPRRPSVDEARRAGAELAKARGKGDLLVLLGSTGRGADLSLGLALRGYGFETHKTDPAEAPGPVDIMASKPEELARAAAPMAAVAEGVFFTRDLVNEPANVLTTDDFAARLAAMQEIGLEVEILEEADMETLGMGALLAVGQGSVSPSKLVVMQWKGGGDEAPFALVGKGVVFDTGGISLKPAGGMEDMTMDMGGAGVVSGVMRTLALRKAKANVVGLVGLVENMPSGNATRPGDVVKSMKGDTIEVINTDAEGRMVLADVLWYAQDRFKPSGMIDLATLTGAMIIALGHENAGVFGNDDKLAADFIKSAGAEGEGAWQLPMGQAYDDQLKSRIADMKNVGGRPAGSITAAQFLRRFVKDEVPWCHLDIAGVALQSRDTTLAPKGATGWGVMALNRLIADRYEG</sequence>
<keyword evidence="7 8" id="KW-0464">Manganese</keyword>
<feature type="active site" evidence="8">
    <location>
        <position position="265"/>
    </location>
</feature>
<evidence type="ECO:0000256" key="5">
    <source>
        <dbReference type="ARBA" id="ARBA00022670"/>
    </source>
</evidence>
<evidence type="ECO:0000313" key="11">
    <source>
        <dbReference type="Proteomes" id="UP000245293"/>
    </source>
</evidence>
<comment type="caution">
    <text evidence="10">The sequence shown here is derived from an EMBL/GenBank/DDBJ whole genome shotgun (WGS) entry which is preliminary data.</text>
</comment>
<dbReference type="InterPro" id="IPR023042">
    <property type="entry name" value="Peptidase_M17_leu_NH2_pept"/>
</dbReference>
<feature type="binding site" evidence="8">
    <location>
        <position position="253"/>
    </location>
    <ligand>
        <name>Mn(2+)</name>
        <dbReference type="ChEBI" id="CHEBI:29035"/>
        <label>2</label>
    </ligand>
</feature>
<gene>
    <name evidence="8" type="primary">pepA</name>
    <name evidence="10" type="ORF">DFK10_02755</name>
</gene>
<comment type="catalytic activity">
    <reaction evidence="2 8">
        <text>Release of an N-terminal amino acid, preferentially leucine, but not glutamic or aspartic acids.</text>
        <dbReference type="EC" id="3.4.11.10"/>
    </reaction>
</comment>
<feature type="binding site" evidence="8">
    <location>
        <position position="337"/>
    </location>
    <ligand>
        <name>Mn(2+)</name>
        <dbReference type="ChEBI" id="CHEBI:29035"/>
        <label>2</label>
    </ligand>
</feature>
<dbReference type="OrthoDB" id="9809354at2"/>